<evidence type="ECO:0000256" key="2">
    <source>
        <dbReference type="SAM" id="Phobius"/>
    </source>
</evidence>
<keyword evidence="4" id="KW-1185">Reference proteome</keyword>
<name>A0A6G1KG81_9PLEO</name>
<protein>
    <submittedName>
        <fullName evidence="3">Uncharacterized protein</fullName>
    </submittedName>
</protein>
<dbReference type="AlphaFoldDB" id="A0A6G1KG81"/>
<feature type="transmembrane region" description="Helical" evidence="2">
    <location>
        <begin position="157"/>
        <end position="175"/>
    </location>
</feature>
<keyword evidence="2" id="KW-0812">Transmembrane</keyword>
<keyword evidence="2" id="KW-1133">Transmembrane helix</keyword>
<proteinExistence type="predicted"/>
<sequence length="336" mass="36573">MGLSPTFPGLCKPYKIGSKAKYLVFIIHCKCLESFCSDVDIILTGTSTFCRVSTSPQRRPPQTAARSCTIPPVTMDLLKYSRRLSVNHMHLKLLFLFLTLLLVLVIGVVRGETGNTLVQYIVGDIFISRSLIGTGSGYLGERKSNVSQEWRDLIRDVGVAVIGGLILAAGSAVLVKLRAHLFIAWAVIRSAEGVKHLVVRSAKLVKRWVVRSAKVVKRWVVHRRFKPDPQMQDPDLEAAQPPNNSNGREGVQLDTVRAGSGDETPLNVTPTSNDDGRQSPGVVTGTEDHQVEASPLQVHQIRSVGTPEPHGTEGVIQNMGESDSIPAASLDDTLSN</sequence>
<feature type="transmembrane region" description="Helical" evidence="2">
    <location>
        <begin position="89"/>
        <end position="109"/>
    </location>
</feature>
<organism evidence="3 4">
    <name type="scientific">Pleomassaria siparia CBS 279.74</name>
    <dbReference type="NCBI Taxonomy" id="1314801"/>
    <lineage>
        <taxon>Eukaryota</taxon>
        <taxon>Fungi</taxon>
        <taxon>Dikarya</taxon>
        <taxon>Ascomycota</taxon>
        <taxon>Pezizomycotina</taxon>
        <taxon>Dothideomycetes</taxon>
        <taxon>Pleosporomycetidae</taxon>
        <taxon>Pleosporales</taxon>
        <taxon>Pleomassariaceae</taxon>
        <taxon>Pleomassaria</taxon>
    </lineage>
</organism>
<dbReference type="Proteomes" id="UP000799428">
    <property type="component" value="Unassembled WGS sequence"/>
</dbReference>
<keyword evidence="2" id="KW-0472">Membrane</keyword>
<evidence type="ECO:0000313" key="4">
    <source>
        <dbReference type="Proteomes" id="UP000799428"/>
    </source>
</evidence>
<evidence type="ECO:0000313" key="3">
    <source>
        <dbReference type="EMBL" id="KAF2711555.1"/>
    </source>
</evidence>
<feature type="region of interest" description="Disordered" evidence="1">
    <location>
        <begin position="227"/>
        <end position="336"/>
    </location>
</feature>
<evidence type="ECO:0000256" key="1">
    <source>
        <dbReference type="SAM" id="MobiDB-lite"/>
    </source>
</evidence>
<accession>A0A6G1KG81</accession>
<reference evidence="3" key="1">
    <citation type="journal article" date="2020" name="Stud. Mycol.">
        <title>101 Dothideomycetes genomes: a test case for predicting lifestyles and emergence of pathogens.</title>
        <authorList>
            <person name="Haridas S."/>
            <person name="Albert R."/>
            <person name="Binder M."/>
            <person name="Bloem J."/>
            <person name="Labutti K."/>
            <person name="Salamov A."/>
            <person name="Andreopoulos B."/>
            <person name="Baker S."/>
            <person name="Barry K."/>
            <person name="Bills G."/>
            <person name="Bluhm B."/>
            <person name="Cannon C."/>
            <person name="Castanera R."/>
            <person name="Culley D."/>
            <person name="Daum C."/>
            <person name="Ezra D."/>
            <person name="Gonzalez J."/>
            <person name="Henrissat B."/>
            <person name="Kuo A."/>
            <person name="Liang C."/>
            <person name="Lipzen A."/>
            <person name="Lutzoni F."/>
            <person name="Magnuson J."/>
            <person name="Mondo S."/>
            <person name="Nolan M."/>
            <person name="Ohm R."/>
            <person name="Pangilinan J."/>
            <person name="Park H.-J."/>
            <person name="Ramirez L."/>
            <person name="Alfaro M."/>
            <person name="Sun H."/>
            <person name="Tritt A."/>
            <person name="Yoshinaga Y."/>
            <person name="Zwiers L.-H."/>
            <person name="Turgeon B."/>
            <person name="Goodwin S."/>
            <person name="Spatafora J."/>
            <person name="Crous P."/>
            <person name="Grigoriev I."/>
        </authorList>
    </citation>
    <scope>NUCLEOTIDE SEQUENCE</scope>
    <source>
        <strain evidence="3">CBS 279.74</strain>
    </source>
</reference>
<gene>
    <name evidence="3" type="ORF">K504DRAFT_532127</name>
</gene>
<dbReference type="EMBL" id="MU005767">
    <property type="protein sequence ID" value="KAF2711555.1"/>
    <property type="molecule type" value="Genomic_DNA"/>
</dbReference>